<reference evidence="3" key="1">
    <citation type="submission" date="2017-01" db="EMBL/GenBank/DDBJ databases">
        <authorList>
            <person name="Varghese N."/>
            <person name="Submissions S."/>
        </authorList>
    </citation>
    <scope>NUCLEOTIDE SEQUENCE [LARGE SCALE GENOMIC DNA]</scope>
    <source>
        <strain evidence="3">DSM 22306</strain>
    </source>
</reference>
<accession>A0A1N7J0G6</accession>
<evidence type="ECO:0000313" key="2">
    <source>
        <dbReference type="EMBL" id="SIS42789.1"/>
    </source>
</evidence>
<sequence length="92" mass="10423">MLDNTSKKTATNTQANKKLRSDKWLRLFMRVGIPLGVISLASLWLGHLLAHPVFGKLFLVTLPLALIVGFSYNIRYVMLAVREQRKASEINK</sequence>
<dbReference type="RefSeq" id="WP_054342614.1">
    <property type="nucleotide sequence ID" value="NZ_FTOE01000001.1"/>
</dbReference>
<organism evidence="2 3">
    <name type="scientific">Neptunomonas antarctica</name>
    <dbReference type="NCBI Taxonomy" id="619304"/>
    <lineage>
        <taxon>Bacteria</taxon>
        <taxon>Pseudomonadati</taxon>
        <taxon>Pseudomonadota</taxon>
        <taxon>Gammaproteobacteria</taxon>
        <taxon>Oceanospirillales</taxon>
        <taxon>Oceanospirillaceae</taxon>
        <taxon>Neptunomonas</taxon>
    </lineage>
</organism>
<evidence type="ECO:0000256" key="1">
    <source>
        <dbReference type="SAM" id="Phobius"/>
    </source>
</evidence>
<keyword evidence="3" id="KW-1185">Reference proteome</keyword>
<keyword evidence="1" id="KW-1133">Transmembrane helix</keyword>
<dbReference type="Proteomes" id="UP000185999">
    <property type="component" value="Unassembled WGS sequence"/>
</dbReference>
<feature type="transmembrane region" description="Helical" evidence="1">
    <location>
        <begin position="57"/>
        <end position="78"/>
    </location>
</feature>
<protein>
    <submittedName>
        <fullName evidence="2">Uncharacterized protein</fullName>
    </submittedName>
</protein>
<dbReference type="AlphaFoldDB" id="A0A1N7J0G6"/>
<gene>
    <name evidence="2" type="ORF">SAMN05421760_101420</name>
</gene>
<proteinExistence type="predicted"/>
<keyword evidence="1" id="KW-0812">Transmembrane</keyword>
<dbReference type="OrthoDB" id="6120131at2"/>
<feature type="transmembrane region" description="Helical" evidence="1">
    <location>
        <begin position="27"/>
        <end position="45"/>
    </location>
</feature>
<evidence type="ECO:0000313" key="3">
    <source>
        <dbReference type="Proteomes" id="UP000185999"/>
    </source>
</evidence>
<dbReference type="EMBL" id="FTOE01000001">
    <property type="protein sequence ID" value="SIS42789.1"/>
    <property type="molecule type" value="Genomic_DNA"/>
</dbReference>
<name>A0A1N7J0G6_9GAMM</name>
<keyword evidence="1" id="KW-0472">Membrane</keyword>